<feature type="compositionally biased region" description="Acidic residues" evidence="2">
    <location>
        <begin position="61"/>
        <end position="73"/>
    </location>
</feature>
<feature type="compositionally biased region" description="Polar residues" evidence="2">
    <location>
        <begin position="257"/>
        <end position="275"/>
    </location>
</feature>
<sequence>MSSESPLTTSQSLELSQSPTVKRSGTARKRRLIASDDEDGDEAFVPVPPSTNHRIRRIIQDDDENEEGEDGLDADMSGQPPTMATAEVAASSSQRQEEGHENKNSKSDKGRRKSSHPKSGGRPPAKKARKSRTNSVVSEDDDFDVPSEMSDFEELEEERDISDEAFTDDEEDYGSQKKGRRAAGKRVKGKQAGPLNTNANSRKGRRSSEPGGSKAKSRVVSNLLEPSSEASKLVSKGARPDPLKLDEMDVDVVVDDQASQAHSSPMTTHSQAHTVHSSPPQHSSRQSSAVPVTATKKRKLPPIKKNKTVSSVSRPASPTAAKLSGVIVTEPKSSGLDKAIPTGPAAQRLPAAQVGVADVDLSNPNIYDQLFKSKGANIKGHGGAMGSRAKEEERKRELMALKEEWKAKRAAEQQQSPPFDLQAQTDKIARFEERLRATHSGALYPHYPAGKCKELYERNKMREKASAEGRAPFNGTHSGD</sequence>
<evidence type="ECO:0000313" key="3">
    <source>
        <dbReference type="EMBL" id="TFK29937.1"/>
    </source>
</evidence>
<feature type="region of interest" description="Disordered" evidence="2">
    <location>
        <begin position="1"/>
        <end position="325"/>
    </location>
</feature>
<evidence type="ECO:0000313" key="4">
    <source>
        <dbReference type="Proteomes" id="UP000307440"/>
    </source>
</evidence>
<keyword evidence="4" id="KW-1185">Reference proteome</keyword>
<evidence type="ECO:0000256" key="1">
    <source>
        <dbReference type="SAM" id="Coils"/>
    </source>
</evidence>
<feature type="compositionally biased region" description="Low complexity" evidence="2">
    <location>
        <begin position="1"/>
        <end position="20"/>
    </location>
</feature>
<dbReference type="Proteomes" id="UP000307440">
    <property type="component" value="Unassembled WGS sequence"/>
</dbReference>
<feature type="compositionally biased region" description="Acidic residues" evidence="2">
    <location>
        <begin position="138"/>
        <end position="173"/>
    </location>
</feature>
<dbReference type="EMBL" id="ML210147">
    <property type="protein sequence ID" value="TFK29937.1"/>
    <property type="molecule type" value="Genomic_DNA"/>
</dbReference>
<organism evidence="3 4">
    <name type="scientific">Coprinopsis marcescibilis</name>
    <name type="common">Agaric fungus</name>
    <name type="synonym">Psathyrella marcescibilis</name>
    <dbReference type="NCBI Taxonomy" id="230819"/>
    <lineage>
        <taxon>Eukaryota</taxon>
        <taxon>Fungi</taxon>
        <taxon>Dikarya</taxon>
        <taxon>Basidiomycota</taxon>
        <taxon>Agaricomycotina</taxon>
        <taxon>Agaricomycetes</taxon>
        <taxon>Agaricomycetidae</taxon>
        <taxon>Agaricales</taxon>
        <taxon>Agaricineae</taxon>
        <taxon>Psathyrellaceae</taxon>
        <taxon>Coprinopsis</taxon>
    </lineage>
</organism>
<protein>
    <submittedName>
        <fullName evidence="3">Uncharacterized protein</fullName>
    </submittedName>
</protein>
<feature type="coiled-coil region" evidence="1">
    <location>
        <begin position="388"/>
        <end position="415"/>
    </location>
</feature>
<dbReference type="AlphaFoldDB" id="A0A5C3LAR9"/>
<feature type="compositionally biased region" description="Basic and acidic residues" evidence="2">
    <location>
        <begin position="238"/>
        <end position="247"/>
    </location>
</feature>
<accession>A0A5C3LAR9</accession>
<feature type="compositionally biased region" description="Basic residues" evidence="2">
    <location>
        <begin position="177"/>
        <end position="189"/>
    </location>
</feature>
<gene>
    <name evidence="3" type="ORF">FA15DRAFT_651512</name>
</gene>
<evidence type="ECO:0000256" key="2">
    <source>
        <dbReference type="SAM" id="MobiDB-lite"/>
    </source>
</evidence>
<feature type="region of interest" description="Disordered" evidence="2">
    <location>
        <begin position="461"/>
        <end position="480"/>
    </location>
</feature>
<reference evidence="3 4" key="1">
    <citation type="journal article" date="2019" name="Nat. Ecol. Evol.">
        <title>Megaphylogeny resolves global patterns of mushroom evolution.</title>
        <authorList>
            <person name="Varga T."/>
            <person name="Krizsan K."/>
            <person name="Foldi C."/>
            <person name="Dima B."/>
            <person name="Sanchez-Garcia M."/>
            <person name="Sanchez-Ramirez S."/>
            <person name="Szollosi G.J."/>
            <person name="Szarkandi J.G."/>
            <person name="Papp V."/>
            <person name="Albert L."/>
            <person name="Andreopoulos W."/>
            <person name="Angelini C."/>
            <person name="Antonin V."/>
            <person name="Barry K.W."/>
            <person name="Bougher N.L."/>
            <person name="Buchanan P."/>
            <person name="Buyck B."/>
            <person name="Bense V."/>
            <person name="Catcheside P."/>
            <person name="Chovatia M."/>
            <person name="Cooper J."/>
            <person name="Damon W."/>
            <person name="Desjardin D."/>
            <person name="Finy P."/>
            <person name="Geml J."/>
            <person name="Haridas S."/>
            <person name="Hughes K."/>
            <person name="Justo A."/>
            <person name="Karasinski D."/>
            <person name="Kautmanova I."/>
            <person name="Kiss B."/>
            <person name="Kocsube S."/>
            <person name="Kotiranta H."/>
            <person name="LaButti K.M."/>
            <person name="Lechner B.E."/>
            <person name="Liimatainen K."/>
            <person name="Lipzen A."/>
            <person name="Lukacs Z."/>
            <person name="Mihaltcheva S."/>
            <person name="Morgado L.N."/>
            <person name="Niskanen T."/>
            <person name="Noordeloos M.E."/>
            <person name="Ohm R.A."/>
            <person name="Ortiz-Santana B."/>
            <person name="Ovrebo C."/>
            <person name="Racz N."/>
            <person name="Riley R."/>
            <person name="Savchenko A."/>
            <person name="Shiryaev A."/>
            <person name="Soop K."/>
            <person name="Spirin V."/>
            <person name="Szebenyi C."/>
            <person name="Tomsovsky M."/>
            <person name="Tulloss R.E."/>
            <person name="Uehling J."/>
            <person name="Grigoriev I.V."/>
            <person name="Vagvolgyi C."/>
            <person name="Papp T."/>
            <person name="Martin F.M."/>
            <person name="Miettinen O."/>
            <person name="Hibbett D.S."/>
            <person name="Nagy L.G."/>
        </authorList>
    </citation>
    <scope>NUCLEOTIDE SEQUENCE [LARGE SCALE GENOMIC DNA]</scope>
    <source>
        <strain evidence="3 4">CBS 121175</strain>
    </source>
</reference>
<keyword evidence="1" id="KW-0175">Coiled coil</keyword>
<feature type="compositionally biased region" description="Basic and acidic residues" evidence="2">
    <location>
        <begin position="95"/>
        <end position="108"/>
    </location>
</feature>
<proteinExistence type="predicted"/>
<name>A0A5C3LAR9_COPMA</name>
<feature type="compositionally biased region" description="Low complexity" evidence="2">
    <location>
        <begin position="276"/>
        <end position="288"/>
    </location>
</feature>
<dbReference type="OrthoDB" id="3362703at2759"/>
<feature type="compositionally biased region" description="Basic residues" evidence="2">
    <location>
        <begin position="295"/>
        <end position="307"/>
    </location>
</feature>